<dbReference type="Gene3D" id="6.10.250.3440">
    <property type="match status" value="1"/>
</dbReference>
<evidence type="ECO:0008006" key="4">
    <source>
        <dbReference type="Google" id="ProtNLM"/>
    </source>
</evidence>
<dbReference type="InterPro" id="IPR042831">
    <property type="entry name" value="Ribosomal_mL40_fung"/>
</dbReference>
<proteinExistence type="predicted"/>
<name>A0A420YIJ9_9PEZI</name>
<protein>
    <recommendedName>
        <fullName evidence="4">54S ribosomal protein L28, mitochondrial</fullName>
    </recommendedName>
</protein>
<feature type="compositionally biased region" description="Low complexity" evidence="1">
    <location>
        <begin position="38"/>
        <end position="48"/>
    </location>
</feature>
<evidence type="ECO:0000313" key="3">
    <source>
        <dbReference type="Proteomes" id="UP000275385"/>
    </source>
</evidence>
<dbReference type="GO" id="GO:0003735">
    <property type="term" value="F:structural constituent of ribosome"/>
    <property type="evidence" value="ECO:0007669"/>
    <property type="project" value="InterPro"/>
</dbReference>
<dbReference type="GO" id="GO:0005739">
    <property type="term" value="C:mitochondrion"/>
    <property type="evidence" value="ECO:0007669"/>
    <property type="project" value="GOC"/>
</dbReference>
<dbReference type="EMBL" id="QVQW01000008">
    <property type="protein sequence ID" value="RKU47692.1"/>
    <property type="molecule type" value="Genomic_DNA"/>
</dbReference>
<dbReference type="GO" id="GO:0032543">
    <property type="term" value="P:mitochondrial translation"/>
    <property type="evidence" value="ECO:0007669"/>
    <property type="project" value="InterPro"/>
</dbReference>
<reference evidence="2 3" key="1">
    <citation type="submission" date="2018-08" db="EMBL/GenBank/DDBJ databases">
        <title>Draft genome of the lignicolous fungus Coniochaeta pulveracea.</title>
        <authorList>
            <person name="Borstlap C.J."/>
            <person name="De Witt R.N."/>
            <person name="Botha A."/>
            <person name="Volschenk H."/>
        </authorList>
    </citation>
    <scope>NUCLEOTIDE SEQUENCE [LARGE SCALE GENOMIC DNA]</scope>
    <source>
        <strain evidence="2 3">CAB683</strain>
    </source>
</reference>
<dbReference type="OrthoDB" id="2098203at2759"/>
<dbReference type="AlphaFoldDB" id="A0A420YIJ9"/>
<organism evidence="2 3">
    <name type="scientific">Coniochaeta pulveracea</name>
    <dbReference type="NCBI Taxonomy" id="177199"/>
    <lineage>
        <taxon>Eukaryota</taxon>
        <taxon>Fungi</taxon>
        <taxon>Dikarya</taxon>
        <taxon>Ascomycota</taxon>
        <taxon>Pezizomycotina</taxon>
        <taxon>Sordariomycetes</taxon>
        <taxon>Sordariomycetidae</taxon>
        <taxon>Coniochaetales</taxon>
        <taxon>Coniochaetaceae</taxon>
        <taxon>Coniochaeta</taxon>
    </lineage>
</organism>
<dbReference type="STRING" id="177199.A0A420YIJ9"/>
<dbReference type="PANTHER" id="PTHR39150">
    <property type="entry name" value="54S RIBOSOMAL PROTEIN L28, MITOCHONDRIAL"/>
    <property type="match status" value="1"/>
</dbReference>
<keyword evidence="3" id="KW-1185">Reference proteome</keyword>
<comment type="caution">
    <text evidence="2">The sequence shown here is derived from an EMBL/GenBank/DDBJ whole genome shotgun (WGS) entry which is preliminary data.</text>
</comment>
<gene>
    <name evidence="2" type="ORF">DL546_009276</name>
</gene>
<sequence length="205" mass="23128">MASTNTLRLPAMRLFQLPACILRSSIPSPAVRNTQHVSALSTSTSLSARGAPTRQGPPGSNPGKKAGKGKGGKGSHMPQQDPKIVSMKKHLSLLNPRFIPPPLRMARNRHLRHWTIHRAWMLFQRQQKEAREKELMRMYQGMHAACEELRLTEGPGTREEGYLYRVAMEKKGVYGKDGVPIEYARMQTETPAREPWKHDWKAADA</sequence>
<evidence type="ECO:0000313" key="2">
    <source>
        <dbReference type="EMBL" id="RKU47692.1"/>
    </source>
</evidence>
<evidence type="ECO:0000256" key="1">
    <source>
        <dbReference type="SAM" id="MobiDB-lite"/>
    </source>
</evidence>
<accession>A0A420YIJ9</accession>
<dbReference type="PANTHER" id="PTHR39150:SF1">
    <property type="entry name" value="LARGE RIBOSOMAL SUBUNIT PROTEIN ML40"/>
    <property type="match status" value="1"/>
</dbReference>
<feature type="region of interest" description="Disordered" evidence="1">
    <location>
        <begin position="32"/>
        <end position="81"/>
    </location>
</feature>
<dbReference type="Proteomes" id="UP000275385">
    <property type="component" value="Unassembled WGS sequence"/>
</dbReference>